<dbReference type="SUPFAM" id="SSF46785">
    <property type="entry name" value="Winged helix' DNA-binding domain"/>
    <property type="match status" value="1"/>
</dbReference>
<dbReference type="FunFam" id="1.10.10.10:FF:000079">
    <property type="entry name" value="GntR family transcriptional regulator"/>
    <property type="match status" value="1"/>
</dbReference>
<dbReference type="CDD" id="cd00609">
    <property type="entry name" value="AAT_like"/>
    <property type="match status" value="1"/>
</dbReference>
<evidence type="ECO:0000259" key="9">
    <source>
        <dbReference type="PROSITE" id="PS50949"/>
    </source>
</evidence>
<dbReference type="InterPro" id="IPR036388">
    <property type="entry name" value="WH-like_DNA-bd_sf"/>
</dbReference>
<sequence>MPLKRQSAIPLYRQIQDYIAEKIKNGEWASGAKLPSQRALASFFHVNRSTIITALESLAAQGLIEGRHGGGTRVINSTWSLMAQKKATDWGTYVEAGRYKPNLPMIQKINLAEFNPRVIRMGTGELSPELLPSEKFTELVKALSPNLLSLGYQEPKGALHLREALSRHLKTDGINASPSSILVVSGALQALQLISSGLLDRGSSLLLAKPSYLYSVHVFQSLGMRFIGLPSDHEGLQPERLAACKRKYHGVILYTIPSFDNPTGALMPEKRRQQLLSVCQQEQLPIIEDDVYRELWLDAPPPPSLKSMDHSGNVLYVGSMSKVLSAGLRIGWIVGPEAVIERLADIKMQSDYGSSSLAQLAAAECLRTGLYQEHAAFVRKQLRMRRNHLVDLLHTYFADLGQWQIPSGGFYIWLELLPAIDPKLLFEAALRHDVLINPGVLYDRSARRYLRLSYAYASLQEMEQAMQRLRNIVVELAN</sequence>
<dbReference type="PRINTS" id="PR00035">
    <property type="entry name" value="HTHGNTR"/>
</dbReference>
<evidence type="ECO:0000313" key="11">
    <source>
        <dbReference type="Proteomes" id="UP000035553"/>
    </source>
</evidence>
<dbReference type="AlphaFoldDB" id="A0A0U1QN63"/>
<dbReference type="GO" id="GO:0030170">
    <property type="term" value="F:pyridoxal phosphate binding"/>
    <property type="evidence" value="ECO:0007669"/>
    <property type="project" value="InterPro"/>
</dbReference>
<dbReference type="CDD" id="cd07377">
    <property type="entry name" value="WHTH_GntR"/>
    <property type="match status" value="1"/>
</dbReference>
<dbReference type="SUPFAM" id="SSF53383">
    <property type="entry name" value="PLP-dependent transferases"/>
    <property type="match status" value="1"/>
</dbReference>
<keyword evidence="3" id="KW-0032">Aminotransferase</keyword>
<proteinExistence type="inferred from homology"/>
<feature type="domain" description="HTH gntR-type" evidence="9">
    <location>
        <begin position="9"/>
        <end position="77"/>
    </location>
</feature>
<comment type="caution">
    <text evidence="10">The sequence shown here is derived from an EMBL/GenBank/DDBJ whole genome shotgun (WGS) entry which is preliminary data.</text>
</comment>
<dbReference type="InterPro" id="IPR036390">
    <property type="entry name" value="WH_DNA-bd_sf"/>
</dbReference>
<dbReference type="PANTHER" id="PTHR46577:SF2">
    <property type="entry name" value="TRANSCRIPTIONAL REGULATORY PROTEIN"/>
    <property type="match status" value="1"/>
</dbReference>
<organism evidence="10 11">
    <name type="scientific">Sporolactobacillus inulinus CASD</name>
    <dbReference type="NCBI Taxonomy" id="1069536"/>
    <lineage>
        <taxon>Bacteria</taxon>
        <taxon>Bacillati</taxon>
        <taxon>Bacillota</taxon>
        <taxon>Bacilli</taxon>
        <taxon>Bacillales</taxon>
        <taxon>Sporolactobacillaceae</taxon>
        <taxon>Sporolactobacillus</taxon>
    </lineage>
</organism>
<reference evidence="10 11" key="1">
    <citation type="journal article" date="2011" name="J. Bacteriol.">
        <title>Draft genome sequence of Sporolactobacillus inulinus strain CASD, an efficient D-lactic acid-producing bacterium with high-concentration lactate tolerance capability.</title>
        <authorList>
            <person name="Yu B."/>
            <person name="Su F."/>
            <person name="Wang L."/>
            <person name="Xu K."/>
            <person name="Zhao B."/>
            <person name="Xu P."/>
        </authorList>
    </citation>
    <scope>NUCLEOTIDE SEQUENCE [LARGE SCALE GENOMIC DNA]</scope>
    <source>
        <strain evidence="10 11">CASD</strain>
    </source>
</reference>
<dbReference type="SMART" id="SM00345">
    <property type="entry name" value="HTH_GNTR"/>
    <property type="match status" value="1"/>
</dbReference>
<evidence type="ECO:0000256" key="3">
    <source>
        <dbReference type="ARBA" id="ARBA00022576"/>
    </source>
</evidence>
<evidence type="ECO:0000256" key="2">
    <source>
        <dbReference type="ARBA" id="ARBA00005384"/>
    </source>
</evidence>
<comment type="similarity">
    <text evidence="2">In the C-terminal section; belongs to the class-I pyridoxal-phosphate-dependent aminotransferase family.</text>
</comment>
<dbReference type="Gene3D" id="1.10.10.10">
    <property type="entry name" value="Winged helix-like DNA-binding domain superfamily/Winged helix DNA-binding domain"/>
    <property type="match status" value="1"/>
</dbReference>
<comment type="cofactor">
    <cofactor evidence="1">
        <name>pyridoxal 5'-phosphate</name>
        <dbReference type="ChEBI" id="CHEBI:597326"/>
    </cofactor>
</comment>
<keyword evidence="6" id="KW-0805">Transcription regulation</keyword>
<evidence type="ECO:0000313" key="10">
    <source>
        <dbReference type="EMBL" id="KLI02026.1"/>
    </source>
</evidence>
<dbReference type="Gene3D" id="3.40.640.10">
    <property type="entry name" value="Type I PLP-dependent aspartate aminotransferase-like (Major domain)"/>
    <property type="match status" value="1"/>
</dbReference>
<accession>A0A0U1QN63</accession>
<evidence type="ECO:0000256" key="7">
    <source>
        <dbReference type="ARBA" id="ARBA00023125"/>
    </source>
</evidence>
<dbReference type="InterPro" id="IPR004839">
    <property type="entry name" value="Aminotransferase_I/II_large"/>
</dbReference>
<dbReference type="PANTHER" id="PTHR46577">
    <property type="entry name" value="HTH-TYPE TRANSCRIPTIONAL REGULATORY PROTEIN GABR"/>
    <property type="match status" value="1"/>
</dbReference>
<keyword evidence="8" id="KW-0804">Transcription</keyword>
<gene>
    <name evidence="10" type="ORF">SINU_10320</name>
</gene>
<dbReference type="RefSeq" id="WP_010025780.1">
    <property type="nucleotide sequence ID" value="NZ_AFVQ02000137.1"/>
</dbReference>
<dbReference type="FunFam" id="3.40.640.10:FF:000023">
    <property type="entry name" value="Transcriptional regulator, GntR family"/>
    <property type="match status" value="1"/>
</dbReference>
<dbReference type="Gene3D" id="3.90.1150.10">
    <property type="entry name" value="Aspartate Aminotransferase, domain 1"/>
    <property type="match status" value="1"/>
</dbReference>
<dbReference type="EMBL" id="AFVQ02000137">
    <property type="protein sequence ID" value="KLI02026.1"/>
    <property type="molecule type" value="Genomic_DNA"/>
</dbReference>
<evidence type="ECO:0000256" key="1">
    <source>
        <dbReference type="ARBA" id="ARBA00001933"/>
    </source>
</evidence>
<dbReference type="GO" id="GO:0008483">
    <property type="term" value="F:transaminase activity"/>
    <property type="evidence" value="ECO:0007669"/>
    <property type="project" value="UniProtKB-KW"/>
</dbReference>
<dbReference type="Pfam" id="PF00155">
    <property type="entry name" value="Aminotran_1_2"/>
    <property type="match status" value="1"/>
</dbReference>
<dbReference type="InterPro" id="IPR015422">
    <property type="entry name" value="PyrdxlP-dep_Trfase_small"/>
</dbReference>
<keyword evidence="11" id="KW-1185">Reference proteome</keyword>
<dbReference type="InterPro" id="IPR015424">
    <property type="entry name" value="PyrdxlP-dep_Trfase"/>
</dbReference>
<dbReference type="Proteomes" id="UP000035553">
    <property type="component" value="Unassembled WGS sequence"/>
</dbReference>
<dbReference type="STRING" id="1069536.SINU_10320"/>
<protein>
    <submittedName>
        <fullName evidence="10">GntR family transcriptional regulator</fullName>
    </submittedName>
</protein>
<dbReference type="OrthoDB" id="9802601at2"/>
<keyword evidence="5" id="KW-0663">Pyridoxal phosphate</keyword>
<dbReference type="InterPro" id="IPR000524">
    <property type="entry name" value="Tscrpt_reg_HTH_GntR"/>
</dbReference>
<keyword evidence="4" id="KW-0808">Transferase</keyword>
<name>A0A0U1QN63_9BACL</name>
<dbReference type="GO" id="GO:0003700">
    <property type="term" value="F:DNA-binding transcription factor activity"/>
    <property type="evidence" value="ECO:0007669"/>
    <property type="project" value="InterPro"/>
</dbReference>
<dbReference type="GO" id="GO:0003677">
    <property type="term" value="F:DNA binding"/>
    <property type="evidence" value="ECO:0007669"/>
    <property type="project" value="UniProtKB-KW"/>
</dbReference>
<dbReference type="PROSITE" id="PS50949">
    <property type="entry name" value="HTH_GNTR"/>
    <property type="match status" value="1"/>
</dbReference>
<dbReference type="Pfam" id="PF00392">
    <property type="entry name" value="GntR"/>
    <property type="match status" value="1"/>
</dbReference>
<dbReference type="InterPro" id="IPR015421">
    <property type="entry name" value="PyrdxlP-dep_Trfase_major"/>
</dbReference>
<evidence type="ECO:0000256" key="6">
    <source>
        <dbReference type="ARBA" id="ARBA00023015"/>
    </source>
</evidence>
<dbReference type="InterPro" id="IPR051446">
    <property type="entry name" value="HTH_trans_reg/aminotransferase"/>
</dbReference>
<evidence type="ECO:0000256" key="5">
    <source>
        <dbReference type="ARBA" id="ARBA00022898"/>
    </source>
</evidence>
<evidence type="ECO:0000256" key="4">
    <source>
        <dbReference type="ARBA" id="ARBA00022679"/>
    </source>
</evidence>
<evidence type="ECO:0000256" key="8">
    <source>
        <dbReference type="ARBA" id="ARBA00023163"/>
    </source>
</evidence>
<keyword evidence="7" id="KW-0238">DNA-binding</keyword>